<name>A0ABT0GVY9_9HYPH</name>
<dbReference type="Gene3D" id="2.40.37.30">
    <property type="match status" value="2"/>
</dbReference>
<accession>A0ABT0GVY9</accession>
<dbReference type="Pfam" id="PF01168">
    <property type="entry name" value="Ala_racemase_N"/>
    <property type="match status" value="1"/>
</dbReference>
<feature type="domain" description="YhfX-like C-terminal" evidence="2">
    <location>
        <begin position="279"/>
        <end position="384"/>
    </location>
</feature>
<organism evidence="3 4">
    <name type="scientific">Roseibium sediminicola</name>
    <dbReference type="NCBI Taxonomy" id="2933272"/>
    <lineage>
        <taxon>Bacteria</taxon>
        <taxon>Pseudomonadati</taxon>
        <taxon>Pseudomonadota</taxon>
        <taxon>Alphaproteobacteria</taxon>
        <taxon>Hyphomicrobiales</taxon>
        <taxon>Stappiaceae</taxon>
        <taxon>Roseibium</taxon>
    </lineage>
</organism>
<keyword evidence="4" id="KW-1185">Reference proteome</keyword>
<evidence type="ECO:0000259" key="1">
    <source>
        <dbReference type="Pfam" id="PF01168"/>
    </source>
</evidence>
<dbReference type="EMBL" id="JALNMJ010000010">
    <property type="protein sequence ID" value="MCK7613610.1"/>
    <property type="molecule type" value="Genomic_DNA"/>
</dbReference>
<dbReference type="GO" id="GO:0008784">
    <property type="term" value="F:alanine racemase activity"/>
    <property type="evidence" value="ECO:0007669"/>
    <property type="project" value="UniProtKB-EC"/>
</dbReference>
<keyword evidence="3" id="KW-0413">Isomerase</keyword>
<dbReference type="InterPro" id="IPR001608">
    <property type="entry name" value="Ala_racemase_N"/>
</dbReference>
<evidence type="ECO:0000313" key="3">
    <source>
        <dbReference type="EMBL" id="MCK7613610.1"/>
    </source>
</evidence>
<dbReference type="InterPro" id="IPR048449">
    <property type="entry name" value="YhfX-like_C"/>
</dbReference>
<reference evidence="3" key="1">
    <citation type="submission" date="2022-04" db="EMBL/GenBank/DDBJ databases">
        <title>Roseibium sp. CAU 1639 isolated from mud.</title>
        <authorList>
            <person name="Kim W."/>
        </authorList>
    </citation>
    <scope>NUCLEOTIDE SEQUENCE</scope>
    <source>
        <strain evidence="3">CAU 1639</strain>
    </source>
</reference>
<proteinExistence type="predicted"/>
<dbReference type="RefSeq" id="WP_248155647.1">
    <property type="nucleotide sequence ID" value="NZ_JALNMJ010000010.1"/>
</dbReference>
<dbReference type="EC" id="5.1.1.1" evidence="3"/>
<dbReference type="SUPFAM" id="SSF51419">
    <property type="entry name" value="PLP-binding barrel"/>
    <property type="match status" value="1"/>
</dbReference>
<gene>
    <name evidence="3" type="ORF">M0H32_15660</name>
</gene>
<comment type="caution">
    <text evidence="3">The sequence shown here is derived from an EMBL/GenBank/DDBJ whole genome shotgun (WGS) entry which is preliminary data.</text>
</comment>
<feature type="domain" description="Alanine racemase N-terminal" evidence="1">
    <location>
        <begin position="34"/>
        <end position="265"/>
    </location>
</feature>
<dbReference type="Proteomes" id="UP001431221">
    <property type="component" value="Unassembled WGS sequence"/>
</dbReference>
<protein>
    <submittedName>
        <fullName evidence="3">Alanine racemase</fullName>
        <ecNumber evidence="3">5.1.1.1</ecNumber>
    </submittedName>
</protein>
<dbReference type="Pfam" id="PF21279">
    <property type="entry name" value="YhfX-like_C"/>
    <property type="match status" value="1"/>
</dbReference>
<sequence>MFLDTLIRRNPAFIEAAMALHQQGKIPANAYVLDLDAVENNARLFQNEASRHDLKTFAMTKQVGRHSGFCQAVMKGGIDRSVAVDMACAVACDRAGLKTGHLGHLVQVPRQEAAFAAAQLQPDYWTVFSDEKAAEAASAAKAAGRTQQLLARIQTEGDTFYRGHEGGFAAEDVVEVAARLDALDGGAFAGITTFPALLFDLDTRKVKPTPNLATLGRAAEALAKAGRSSIEINAPGTTSSAVLAALAEAGATQCEPGNGLHGTTPLHAVEDLPEDPAVLYLSEVSHHHGGKAYCFGGGLYIDPVFPKYQVQALVSSEPTSSRSALLDVEIPDYSAIDYYAMIDATGPKPPASGDTVVFGFRGQAFVTRALVAGISGVSTDNPKVTTIENGFGDAVSWPGAFQQ</sequence>
<evidence type="ECO:0000313" key="4">
    <source>
        <dbReference type="Proteomes" id="UP001431221"/>
    </source>
</evidence>
<dbReference type="InterPro" id="IPR029066">
    <property type="entry name" value="PLP-binding_barrel"/>
</dbReference>
<evidence type="ECO:0000259" key="2">
    <source>
        <dbReference type="Pfam" id="PF21279"/>
    </source>
</evidence>